<keyword evidence="2" id="KW-0229">DNA integration</keyword>
<dbReference type="Pfam" id="PF13356">
    <property type="entry name" value="Arm-DNA-bind_3"/>
    <property type="match status" value="1"/>
</dbReference>
<evidence type="ECO:0000313" key="8">
    <source>
        <dbReference type="EMBL" id="MDP1449004.1"/>
    </source>
</evidence>
<feature type="domain" description="Tyr recombinase" evidence="6">
    <location>
        <begin position="199"/>
        <end position="376"/>
    </location>
</feature>
<dbReference type="Gene3D" id="3.30.160.390">
    <property type="entry name" value="Integrase, DNA-binding domain"/>
    <property type="match status" value="1"/>
</dbReference>
<keyword evidence="3 5" id="KW-0238">DNA-binding</keyword>
<accession>A0AAW8AWC6</accession>
<organism evidence="8 9">
    <name type="scientific">Acinetobacter lwoffii</name>
    <dbReference type="NCBI Taxonomy" id="28090"/>
    <lineage>
        <taxon>Bacteria</taxon>
        <taxon>Pseudomonadati</taxon>
        <taxon>Pseudomonadota</taxon>
        <taxon>Gammaproteobacteria</taxon>
        <taxon>Moraxellales</taxon>
        <taxon>Moraxellaceae</taxon>
        <taxon>Acinetobacter</taxon>
    </lineage>
</organism>
<dbReference type="InterPro" id="IPR050808">
    <property type="entry name" value="Phage_Integrase"/>
</dbReference>
<dbReference type="PANTHER" id="PTHR30629:SF2">
    <property type="entry name" value="PROPHAGE INTEGRASE INTS-RELATED"/>
    <property type="match status" value="1"/>
</dbReference>
<dbReference type="InterPro" id="IPR044068">
    <property type="entry name" value="CB"/>
</dbReference>
<dbReference type="PANTHER" id="PTHR30629">
    <property type="entry name" value="PROPHAGE INTEGRASE"/>
    <property type="match status" value="1"/>
</dbReference>
<dbReference type="InterPro" id="IPR013762">
    <property type="entry name" value="Integrase-like_cat_sf"/>
</dbReference>
<gene>
    <name evidence="8" type="ORF">Q8G51_14730</name>
</gene>
<dbReference type="GO" id="GO:0006310">
    <property type="term" value="P:DNA recombination"/>
    <property type="evidence" value="ECO:0007669"/>
    <property type="project" value="UniProtKB-KW"/>
</dbReference>
<dbReference type="InterPro" id="IPR002104">
    <property type="entry name" value="Integrase_catalytic"/>
</dbReference>
<dbReference type="RefSeq" id="WP_121980045.1">
    <property type="nucleotide sequence ID" value="NZ_JAQITZ010000065.1"/>
</dbReference>
<evidence type="ECO:0000259" key="7">
    <source>
        <dbReference type="PROSITE" id="PS51900"/>
    </source>
</evidence>
<evidence type="ECO:0000256" key="2">
    <source>
        <dbReference type="ARBA" id="ARBA00022908"/>
    </source>
</evidence>
<dbReference type="Gene3D" id="1.10.150.130">
    <property type="match status" value="1"/>
</dbReference>
<protein>
    <submittedName>
        <fullName evidence="8">Site-specific integrase</fullName>
    </submittedName>
</protein>
<feature type="domain" description="Core-binding (CB)" evidence="7">
    <location>
        <begin position="96"/>
        <end position="177"/>
    </location>
</feature>
<keyword evidence="4" id="KW-0233">DNA recombination</keyword>
<dbReference type="GO" id="GO:0015074">
    <property type="term" value="P:DNA integration"/>
    <property type="evidence" value="ECO:0007669"/>
    <property type="project" value="UniProtKB-KW"/>
</dbReference>
<dbReference type="InterPro" id="IPR038488">
    <property type="entry name" value="Integrase_DNA-bd_sf"/>
</dbReference>
<comment type="similarity">
    <text evidence="1">Belongs to the 'phage' integrase family.</text>
</comment>
<dbReference type="PROSITE" id="PS51900">
    <property type="entry name" value="CB"/>
    <property type="match status" value="1"/>
</dbReference>
<sequence>MLTVKQIEAIQPLNDKTVKNFDSELLYLFTSTTGRKVWKVIYTFNGKKNTTTLGEYPIFSAKEARLKRDEIKKQIAEGIDPNQKKKEDRVQKLSAISLAELINKYIHNIAPNMKGGDKTASRLRKLINDYPKPMKKPITHIDQLDMIEIRNDRLSKVSTSTVKSDLGALGSVFKYARQELRILKTSPLTDVAKPTQAPHRERRITDHEIEIILKGFKYDGTYQPLTKRQQVAWAFLFALETAMRASEITNIQWCNVYEDHVLLPDTKNGTARKVPLSRRAIQLLELMKGLDSDKVLTISNRSNALSHDFWLVVSNRLGITDLNFHDTRHEATTRLAKKLPIQDLAKVTGHKDLKMLMRYYNPTVQELAQRLNELEDPNIIQFRKISV</sequence>
<name>A0AAW8AWC6_ACILW</name>
<evidence type="ECO:0000256" key="1">
    <source>
        <dbReference type="ARBA" id="ARBA00008857"/>
    </source>
</evidence>
<dbReference type="Pfam" id="PF00589">
    <property type="entry name" value="Phage_integrase"/>
    <property type="match status" value="1"/>
</dbReference>
<evidence type="ECO:0000313" key="9">
    <source>
        <dbReference type="Proteomes" id="UP001242129"/>
    </source>
</evidence>
<dbReference type="InterPro" id="IPR025166">
    <property type="entry name" value="Integrase_DNA_bind_dom"/>
</dbReference>
<dbReference type="GO" id="GO:0003677">
    <property type="term" value="F:DNA binding"/>
    <property type="evidence" value="ECO:0007669"/>
    <property type="project" value="UniProtKB-UniRule"/>
</dbReference>
<dbReference type="Pfam" id="PF24624">
    <property type="entry name" value="Int_N"/>
    <property type="match status" value="1"/>
</dbReference>
<dbReference type="SUPFAM" id="SSF56349">
    <property type="entry name" value="DNA breaking-rejoining enzymes"/>
    <property type="match status" value="1"/>
</dbReference>
<evidence type="ECO:0000256" key="5">
    <source>
        <dbReference type="PROSITE-ProRule" id="PRU01248"/>
    </source>
</evidence>
<dbReference type="InterPro" id="IPR010998">
    <property type="entry name" value="Integrase_recombinase_N"/>
</dbReference>
<dbReference type="CDD" id="cd00796">
    <property type="entry name" value="INT_Rci_Hp1_C"/>
    <property type="match status" value="1"/>
</dbReference>
<dbReference type="Proteomes" id="UP001242129">
    <property type="component" value="Unassembled WGS sequence"/>
</dbReference>
<dbReference type="InterPro" id="IPR057084">
    <property type="entry name" value="Int_N"/>
</dbReference>
<dbReference type="AlphaFoldDB" id="A0AAW8AWC6"/>
<evidence type="ECO:0000256" key="3">
    <source>
        <dbReference type="ARBA" id="ARBA00023125"/>
    </source>
</evidence>
<evidence type="ECO:0000256" key="4">
    <source>
        <dbReference type="ARBA" id="ARBA00023172"/>
    </source>
</evidence>
<comment type="caution">
    <text evidence="8">The sequence shown here is derived from an EMBL/GenBank/DDBJ whole genome shotgun (WGS) entry which is preliminary data.</text>
</comment>
<dbReference type="PROSITE" id="PS51898">
    <property type="entry name" value="TYR_RECOMBINASE"/>
    <property type="match status" value="1"/>
</dbReference>
<reference evidence="8" key="1">
    <citation type="submission" date="2023-07" db="EMBL/GenBank/DDBJ databases">
        <title>Dynamics of blaOXA-23 gene transmission in Acinetobacter spp. from contaminated veterinary surfaces.</title>
        <authorList>
            <person name="Moreira Da Silva J."/>
            <person name="Menezes J."/>
            <person name="Fernandes L."/>
            <person name="Marques C."/>
            <person name="Amaral A."/>
            <person name="Timofte D."/>
            <person name="Pomba C."/>
        </authorList>
    </citation>
    <scope>NUCLEOTIDE SEQUENCE</scope>
    <source>
        <strain evidence="8">CMVB11Z4A1</strain>
    </source>
</reference>
<proteinExistence type="inferred from homology"/>
<dbReference type="Gene3D" id="1.10.443.10">
    <property type="entry name" value="Intergrase catalytic core"/>
    <property type="match status" value="1"/>
</dbReference>
<dbReference type="InterPro" id="IPR011010">
    <property type="entry name" value="DNA_brk_join_enz"/>
</dbReference>
<evidence type="ECO:0000259" key="6">
    <source>
        <dbReference type="PROSITE" id="PS51898"/>
    </source>
</evidence>
<dbReference type="EMBL" id="JAUUUS010000319">
    <property type="protein sequence ID" value="MDP1449004.1"/>
    <property type="molecule type" value="Genomic_DNA"/>
</dbReference>